<gene>
    <name evidence="1" type="ORF">OW763_12855</name>
</gene>
<evidence type="ECO:0000313" key="1">
    <source>
        <dbReference type="EMBL" id="MCY6485229.1"/>
    </source>
</evidence>
<sequence length="60" mass="7177">MKLFIWLLIIISVIIVFVVITKNPMDDSGEEFNANIFPFEIKDPKDWYKSKENEKEKDKE</sequence>
<dbReference type="EMBL" id="JAPQER010000006">
    <property type="protein sequence ID" value="MCY6485229.1"/>
    <property type="molecule type" value="Genomic_DNA"/>
</dbReference>
<protein>
    <submittedName>
        <fullName evidence="1">Uncharacterized protein</fullName>
    </submittedName>
</protein>
<proteinExistence type="predicted"/>
<name>A0ABT4D1X3_9CLOT</name>
<dbReference type="Proteomes" id="UP001078443">
    <property type="component" value="Unassembled WGS sequence"/>
</dbReference>
<reference evidence="1" key="1">
    <citation type="submission" date="2022-12" db="EMBL/GenBank/DDBJ databases">
        <authorList>
            <person name="Wang J."/>
        </authorList>
    </citation>
    <scope>NUCLEOTIDE SEQUENCE</scope>
    <source>
        <strain evidence="1">HY-45-18</strain>
    </source>
</reference>
<accession>A0ABT4D1X3</accession>
<evidence type="ECO:0000313" key="2">
    <source>
        <dbReference type="Proteomes" id="UP001078443"/>
    </source>
</evidence>
<keyword evidence="2" id="KW-1185">Reference proteome</keyword>
<comment type="caution">
    <text evidence="1">The sequence shown here is derived from an EMBL/GenBank/DDBJ whole genome shotgun (WGS) entry which is preliminary data.</text>
</comment>
<dbReference type="RefSeq" id="WP_268041553.1">
    <property type="nucleotide sequence ID" value="NZ_JAPQER010000006.1"/>
</dbReference>
<organism evidence="1 2">
    <name type="scientific">Clostridium aestuarii</name>
    <dbReference type="NCBI Taxonomy" id="338193"/>
    <lineage>
        <taxon>Bacteria</taxon>
        <taxon>Bacillati</taxon>
        <taxon>Bacillota</taxon>
        <taxon>Clostridia</taxon>
        <taxon>Eubacteriales</taxon>
        <taxon>Clostridiaceae</taxon>
        <taxon>Clostridium</taxon>
    </lineage>
</organism>